<dbReference type="InterPro" id="IPR035906">
    <property type="entry name" value="MetI-like_sf"/>
</dbReference>
<keyword evidence="6 8" id="KW-1133">Transmembrane helix</keyword>
<feature type="transmembrane region" description="Helical" evidence="8">
    <location>
        <begin position="77"/>
        <end position="104"/>
    </location>
</feature>
<evidence type="ECO:0000256" key="2">
    <source>
        <dbReference type="ARBA" id="ARBA00007069"/>
    </source>
</evidence>
<dbReference type="Proteomes" id="UP000290365">
    <property type="component" value="Chromosome"/>
</dbReference>
<proteinExistence type="inferred from homology"/>
<sequence>MQKSRLIPLLIALLPVIVVAIFVGIPALMALAYSLGFIGGPNAAIALLDQHLVTPEQGLTLKVYQDLLRDRSFLQNFWATIWVTIASVALILVVSWGLALYIRFSHGWFPHIISSIYLVPLFIPVVIASYAIVTFWNANGYVSALVARLGMHFPGFGYTLFGVVIGQLWVNLPFAILMIVSGLQAVPDALIEAARDVGAPMSRILLRVILPLNILPTVITGTFTGIGVLGSFTVPYIIGPTAPSLLGVAMASYFQAYNAPQQAIAMAVIVFILAAALGIVYVRANVVSDRKAGTLQ</sequence>
<dbReference type="PANTHER" id="PTHR42929">
    <property type="entry name" value="INNER MEMBRANE ABC TRANSPORTER PERMEASE PROTEIN YDCU-RELATED-RELATED"/>
    <property type="match status" value="1"/>
</dbReference>
<evidence type="ECO:0000256" key="8">
    <source>
        <dbReference type="RuleBase" id="RU363032"/>
    </source>
</evidence>
<dbReference type="PANTHER" id="PTHR42929:SF1">
    <property type="entry name" value="INNER MEMBRANE ABC TRANSPORTER PERMEASE PROTEIN YDCU-RELATED"/>
    <property type="match status" value="1"/>
</dbReference>
<dbReference type="InterPro" id="IPR000515">
    <property type="entry name" value="MetI-like"/>
</dbReference>
<protein>
    <submittedName>
        <fullName evidence="10">ABC transporter permease subunit</fullName>
    </submittedName>
</protein>
<keyword evidence="5 8" id="KW-0812">Transmembrane</keyword>
<evidence type="ECO:0000313" key="10">
    <source>
        <dbReference type="EMBL" id="QBD82343.1"/>
    </source>
</evidence>
<dbReference type="RefSeq" id="WP_129893412.1">
    <property type="nucleotide sequence ID" value="NZ_CP035758.1"/>
</dbReference>
<feature type="domain" description="ABC transmembrane type-1" evidence="9">
    <location>
        <begin position="77"/>
        <end position="281"/>
    </location>
</feature>
<feature type="transmembrane region" description="Helical" evidence="8">
    <location>
        <begin position="204"/>
        <end position="230"/>
    </location>
</feature>
<evidence type="ECO:0000256" key="7">
    <source>
        <dbReference type="ARBA" id="ARBA00023136"/>
    </source>
</evidence>
<dbReference type="GO" id="GO:0055085">
    <property type="term" value="P:transmembrane transport"/>
    <property type="evidence" value="ECO:0007669"/>
    <property type="project" value="InterPro"/>
</dbReference>
<feature type="transmembrane region" description="Helical" evidence="8">
    <location>
        <begin position="263"/>
        <end position="282"/>
    </location>
</feature>
<dbReference type="KEGG" id="kbs:EPA93_42765"/>
<evidence type="ECO:0000313" key="11">
    <source>
        <dbReference type="Proteomes" id="UP000290365"/>
    </source>
</evidence>
<keyword evidence="11" id="KW-1185">Reference proteome</keyword>
<name>A0A4P6K372_KTERU</name>
<evidence type="ECO:0000256" key="3">
    <source>
        <dbReference type="ARBA" id="ARBA00022448"/>
    </source>
</evidence>
<evidence type="ECO:0000256" key="5">
    <source>
        <dbReference type="ARBA" id="ARBA00022692"/>
    </source>
</evidence>
<dbReference type="SUPFAM" id="SSF161098">
    <property type="entry name" value="MetI-like"/>
    <property type="match status" value="1"/>
</dbReference>
<feature type="transmembrane region" description="Helical" evidence="8">
    <location>
        <begin position="116"/>
        <end position="136"/>
    </location>
</feature>
<dbReference type="GO" id="GO:0005886">
    <property type="term" value="C:plasma membrane"/>
    <property type="evidence" value="ECO:0007669"/>
    <property type="project" value="UniProtKB-SubCell"/>
</dbReference>
<dbReference type="AlphaFoldDB" id="A0A4P6K372"/>
<dbReference type="Gene3D" id="1.10.3720.10">
    <property type="entry name" value="MetI-like"/>
    <property type="match status" value="1"/>
</dbReference>
<accession>A0A4P6K372</accession>
<dbReference type="CDD" id="cd06261">
    <property type="entry name" value="TM_PBP2"/>
    <property type="match status" value="1"/>
</dbReference>
<evidence type="ECO:0000256" key="6">
    <source>
        <dbReference type="ARBA" id="ARBA00022989"/>
    </source>
</evidence>
<keyword evidence="3 8" id="KW-0813">Transport</keyword>
<reference evidence="10 11" key="1">
    <citation type="submission" date="2019-01" db="EMBL/GenBank/DDBJ databases">
        <title>Ktedonosporobacter rubrisoli SCAWS-G2.</title>
        <authorList>
            <person name="Huang Y."/>
            <person name="Yan B."/>
        </authorList>
    </citation>
    <scope>NUCLEOTIDE SEQUENCE [LARGE SCALE GENOMIC DNA]</scope>
    <source>
        <strain evidence="10 11">SCAWS-G2</strain>
    </source>
</reference>
<feature type="transmembrane region" description="Helical" evidence="8">
    <location>
        <begin position="7"/>
        <end position="33"/>
    </location>
</feature>
<keyword evidence="7 8" id="KW-0472">Membrane</keyword>
<dbReference type="PROSITE" id="PS50928">
    <property type="entry name" value="ABC_TM1"/>
    <property type="match status" value="1"/>
</dbReference>
<evidence type="ECO:0000259" key="9">
    <source>
        <dbReference type="PROSITE" id="PS50928"/>
    </source>
</evidence>
<organism evidence="10 11">
    <name type="scientific">Ktedonosporobacter rubrisoli</name>
    <dbReference type="NCBI Taxonomy" id="2509675"/>
    <lineage>
        <taxon>Bacteria</taxon>
        <taxon>Bacillati</taxon>
        <taxon>Chloroflexota</taxon>
        <taxon>Ktedonobacteria</taxon>
        <taxon>Ktedonobacterales</taxon>
        <taxon>Ktedonosporobacteraceae</taxon>
        <taxon>Ktedonosporobacter</taxon>
    </lineage>
</organism>
<comment type="similarity">
    <text evidence="2">Belongs to the binding-protein-dependent transport system permease family. CysTW subfamily.</text>
</comment>
<evidence type="ECO:0000256" key="1">
    <source>
        <dbReference type="ARBA" id="ARBA00004651"/>
    </source>
</evidence>
<keyword evidence="4" id="KW-1003">Cell membrane</keyword>
<feature type="transmembrane region" description="Helical" evidence="8">
    <location>
        <begin position="156"/>
        <end position="183"/>
    </location>
</feature>
<dbReference type="OrthoDB" id="9785836at2"/>
<evidence type="ECO:0000256" key="4">
    <source>
        <dbReference type="ARBA" id="ARBA00022475"/>
    </source>
</evidence>
<dbReference type="EMBL" id="CP035758">
    <property type="protein sequence ID" value="QBD82343.1"/>
    <property type="molecule type" value="Genomic_DNA"/>
</dbReference>
<comment type="subcellular location">
    <subcellularLocation>
        <location evidence="1 8">Cell membrane</location>
        <topology evidence="1 8">Multi-pass membrane protein</topology>
    </subcellularLocation>
</comment>
<dbReference type="Pfam" id="PF00528">
    <property type="entry name" value="BPD_transp_1"/>
    <property type="match status" value="1"/>
</dbReference>
<gene>
    <name evidence="10" type="ORF">EPA93_42765</name>
</gene>